<protein>
    <recommendedName>
        <fullName evidence="3">ParG protein</fullName>
    </recommendedName>
</protein>
<dbReference type="Gene3D" id="1.10.1220.10">
    <property type="entry name" value="Met repressor-like"/>
    <property type="match status" value="1"/>
</dbReference>
<dbReference type="Proteomes" id="UP000198889">
    <property type="component" value="Unassembled WGS sequence"/>
</dbReference>
<dbReference type="STRING" id="177413.SAMN05660859_0053"/>
<dbReference type="InterPro" id="IPR013321">
    <property type="entry name" value="Arc_rbn_hlx_hlx"/>
</dbReference>
<name>A0A1G4UPG8_9HYPH</name>
<reference evidence="2" key="1">
    <citation type="submission" date="2016-10" db="EMBL/GenBank/DDBJ databases">
        <authorList>
            <person name="Varghese N."/>
            <person name="Submissions S."/>
        </authorList>
    </citation>
    <scope>NUCLEOTIDE SEQUENCE [LARGE SCALE GENOMIC DNA]</scope>
    <source>
        <strain evidence="2">CGMCC 1.1761</strain>
    </source>
</reference>
<keyword evidence="2" id="KW-1185">Reference proteome</keyword>
<dbReference type="InterPro" id="IPR010985">
    <property type="entry name" value="Ribbon_hlx_hlx"/>
</dbReference>
<dbReference type="RefSeq" id="WP_091444097.1">
    <property type="nucleotide sequence ID" value="NZ_FMTP01000010.1"/>
</dbReference>
<evidence type="ECO:0000313" key="2">
    <source>
        <dbReference type="Proteomes" id="UP000198889"/>
    </source>
</evidence>
<gene>
    <name evidence="1" type="ORF">SAMN05660859_0053</name>
</gene>
<evidence type="ECO:0008006" key="3">
    <source>
        <dbReference type="Google" id="ProtNLM"/>
    </source>
</evidence>
<dbReference type="EMBL" id="FMTP01000010">
    <property type="protein sequence ID" value="SCW95551.1"/>
    <property type="molecule type" value="Genomic_DNA"/>
</dbReference>
<evidence type="ECO:0000313" key="1">
    <source>
        <dbReference type="EMBL" id="SCW95551.1"/>
    </source>
</evidence>
<dbReference type="AlphaFoldDB" id="A0A1G4UPG8"/>
<dbReference type="SUPFAM" id="SSF47598">
    <property type="entry name" value="Ribbon-helix-helix"/>
    <property type="match status" value="1"/>
</dbReference>
<sequence length="88" mass="9866">MSEEKPKTKAAPVRPQKASFLGAAAIAAAPKEAANNMNGEPYTAMTFNMPKTWHRRFKATASMHDLSMKDLLIQSFEAWEARQKELKD</sequence>
<dbReference type="GO" id="GO:0006355">
    <property type="term" value="P:regulation of DNA-templated transcription"/>
    <property type="evidence" value="ECO:0007669"/>
    <property type="project" value="InterPro"/>
</dbReference>
<proteinExistence type="predicted"/>
<accession>A0A1G4UPG8</accession>
<organism evidence="1 2">
    <name type="scientific">Ancylobacter rudongensis</name>
    <dbReference type="NCBI Taxonomy" id="177413"/>
    <lineage>
        <taxon>Bacteria</taxon>
        <taxon>Pseudomonadati</taxon>
        <taxon>Pseudomonadota</taxon>
        <taxon>Alphaproteobacteria</taxon>
        <taxon>Hyphomicrobiales</taxon>
        <taxon>Xanthobacteraceae</taxon>
        <taxon>Ancylobacter</taxon>
    </lineage>
</organism>